<feature type="region of interest" description="Disordered" evidence="1">
    <location>
        <begin position="16"/>
        <end position="78"/>
    </location>
</feature>
<name>A0A401TJW6_CHIPU</name>
<dbReference type="EMBL" id="BEZZ01090029">
    <property type="protein sequence ID" value="GCC42950.1"/>
    <property type="molecule type" value="Genomic_DNA"/>
</dbReference>
<evidence type="ECO:0000313" key="2">
    <source>
        <dbReference type="EMBL" id="GCC42950.1"/>
    </source>
</evidence>
<gene>
    <name evidence="2" type="ORF">chiPu_0026895</name>
</gene>
<keyword evidence="3" id="KW-1185">Reference proteome</keyword>
<comment type="caution">
    <text evidence="2">The sequence shown here is derived from an EMBL/GenBank/DDBJ whole genome shotgun (WGS) entry which is preliminary data.</text>
</comment>
<feature type="compositionally biased region" description="Basic and acidic residues" evidence="1">
    <location>
        <begin position="60"/>
        <end position="72"/>
    </location>
</feature>
<feature type="non-terminal residue" evidence="2">
    <location>
        <position position="1"/>
    </location>
</feature>
<dbReference type="Proteomes" id="UP000287033">
    <property type="component" value="Unassembled WGS sequence"/>
</dbReference>
<accession>A0A401TJW6</accession>
<organism evidence="2 3">
    <name type="scientific">Chiloscyllium punctatum</name>
    <name type="common">Brownbanded bambooshark</name>
    <name type="synonym">Hemiscyllium punctatum</name>
    <dbReference type="NCBI Taxonomy" id="137246"/>
    <lineage>
        <taxon>Eukaryota</taxon>
        <taxon>Metazoa</taxon>
        <taxon>Chordata</taxon>
        <taxon>Craniata</taxon>
        <taxon>Vertebrata</taxon>
        <taxon>Chondrichthyes</taxon>
        <taxon>Elasmobranchii</taxon>
        <taxon>Galeomorphii</taxon>
        <taxon>Galeoidea</taxon>
        <taxon>Orectolobiformes</taxon>
        <taxon>Hemiscylliidae</taxon>
        <taxon>Chiloscyllium</taxon>
    </lineage>
</organism>
<dbReference type="AlphaFoldDB" id="A0A401TJW6"/>
<evidence type="ECO:0000313" key="3">
    <source>
        <dbReference type="Proteomes" id="UP000287033"/>
    </source>
</evidence>
<proteinExistence type="predicted"/>
<evidence type="ECO:0000256" key="1">
    <source>
        <dbReference type="SAM" id="MobiDB-lite"/>
    </source>
</evidence>
<sequence>PVYIYNPSRVYVGVIGDSQRNSRRSLRGRADPAPANDDLEGGLRYPQEEQCPPSQWEPSRTPEQESGKESHLPESASD</sequence>
<protein>
    <submittedName>
        <fullName evidence="2">Uncharacterized protein</fullName>
    </submittedName>
</protein>
<reference evidence="2 3" key="1">
    <citation type="journal article" date="2018" name="Nat. Ecol. Evol.">
        <title>Shark genomes provide insights into elasmobranch evolution and the origin of vertebrates.</title>
        <authorList>
            <person name="Hara Y"/>
            <person name="Yamaguchi K"/>
            <person name="Onimaru K"/>
            <person name="Kadota M"/>
            <person name="Koyanagi M"/>
            <person name="Keeley SD"/>
            <person name="Tatsumi K"/>
            <person name="Tanaka K"/>
            <person name="Motone F"/>
            <person name="Kageyama Y"/>
            <person name="Nozu R"/>
            <person name="Adachi N"/>
            <person name="Nishimura O"/>
            <person name="Nakagawa R"/>
            <person name="Tanegashima C"/>
            <person name="Kiyatake I"/>
            <person name="Matsumoto R"/>
            <person name="Murakumo K"/>
            <person name="Nishida K"/>
            <person name="Terakita A"/>
            <person name="Kuratani S"/>
            <person name="Sato K"/>
            <person name="Hyodo S Kuraku.S."/>
        </authorList>
    </citation>
    <scope>NUCLEOTIDE SEQUENCE [LARGE SCALE GENOMIC DNA]</scope>
</reference>